<dbReference type="EMBL" id="JAHFZB010000006">
    <property type="protein sequence ID" value="KAK6489011.1"/>
    <property type="molecule type" value="Genomic_DNA"/>
</dbReference>
<dbReference type="PANTHER" id="PTHR10151:SF77">
    <property type="entry name" value="ECTONUCLEOTIDE PYROPHOSPHATASE_PHOSPHODIESTERASE FAMILY MEMBER 1"/>
    <property type="match status" value="1"/>
</dbReference>
<evidence type="ECO:0000256" key="6">
    <source>
        <dbReference type="ARBA" id="ARBA00023180"/>
    </source>
</evidence>
<dbReference type="PROSITE" id="PS50958">
    <property type="entry name" value="SMB_2"/>
    <property type="match status" value="2"/>
</dbReference>
<dbReference type="SMART" id="SM00892">
    <property type="entry name" value="Endonuclease_NS"/>
    <property type="match status" value="1"/>
</dbReference>
<evidence type="ECO:0000256" key="8">
    <source>
        <dbReference type="SAM" id="Phobius"/>
    </source>
</evidence>
<feature type="compositionally biased region" description="Basic and acidic residues" evidence="7">
    <location>
        <begin position="1"/>
        <end position="10"/>
    </location>
</feature>
<dbReference type="SUPFAM" id="SSF53649">
    <property type="entry name" value="Alkaline phosphatase-like"/>
    <property type="match status" value="1"/>
</dbReference>
<keyword evidence="3" id="KW-0479">Metal-binding</keyword>
<protein>
    <submittedName>
        <fullName evidence="10">Ectonucleotide pyrophosphatase/phosphodiesterase family member 3-like</fullName>
    </submittedName>
</protein>
<dbReference type="PANTHER" id="PTHR10151">
    <property type="entry name" value="ECTONUCLEOTIDE PYROPHOSPHATASE/PHOSPHODIESTERASE"/>
    <property type="match status" value="1"/>
</dbReference>
<keyword evidence="11" id="KW-1185">Reference proteome</keyword>
<keyword evidence="5" id="KW-1015">Disulfide bond</keyword>
<evidence type="ECO:0000256" key="4">
    <source>
        <dbReference type="ARBA" id="ARBA00022801"/>
    </source>
</evidence>
<name>A0ABR0ZW35_HUSHU</name>
<sequence>MKEVDRKESDLQPIEGSAATPMLGNVEIGDQDKSTDRGKKRKKSNTCKILIGVLLLCLLIIILAFVFGLGLCYSEEGESCKNRCHLKASGSGCHCDSSCLQLGNCCLDFQEVCQQPAQDWTCTKFRCGEQRLSRSHCFCSNDCLTKGDCCTNYNSVCQGEKSWVEEDCEDIDTPQCPAGFSHPPVILFSLDGFRAEYLQTWGGLMPAISKLKQCGTSAPYMRPVYPTKTFPNHYSIVTGLYPESHGIVDNHIYDVTRNATFSLKVKEKFNSSWYQGQPIWLTAKYHNLKSGTFFWPGSDVAINETYPDIYQMYNRGIPFEERISTLLKWLSLPSEERPDMITLYLEEPDSSGHRFGPVSSAVIQALIRVDKMVAMLMDGLKQRNLHNCVNLVLLSDHGMEEASCKKAEYISEYMDNVDNFIIIPGPAARLRPKNLPEDFFTFDYEGIVKNLSCKTPGQNFKPYMKQHLPKRFHFARNIRIEPVHFYMNSQWQAAQKPGGLKYCTGGFHGSDNLFKNMETIFIGHGPGITSKNKVEPFENIEVYNLLCDLLNITPAPNNGTHGSLNHILKRPVYSPVHPTEVSSPDICSVTTLLPTDTLGCQCSSHSNPEVENLNKQLELNVDQVNTGNELHMPFGRPRVLQQNAKYCLLYHSQYINGYSQDFLMPLWSAYTVQKFESVSSLQPESADCLRADVRIPASQSQSCLSYKKDPNLTFGFLHPPNLGPPSRKSDSLITSNTVPMYTAFKDSWIHFHSMLLLKYAKERNGLNVISGPVFDYNYDGHFDTSEQLKQNIRDTKILIPTHYFVVLTSCKNSSYPPEACNGSLDVSSFIIPHRPDNTESCTTGTDLQWVEEWLKFHVARVRDIELLTGLSFYQDRRQPVTEILQLKTFLQTFQNED</sequence>
<keyword evidence="8" id="KW-0472">Membrane</keyword>
<dbReference type="SUPFAM" id="SSF90188">
    <property type="entry name" value="Somatomedin B domain"/>
    <property type="match status" value="2"/>
</dbReference>
<feature type="region of interest" description="Disordered" evidence="7">
    <location>
        <begin position="1"/>
        <end position="40"/>
    </location>
</feature>
<keyword evidence="4" id="KW-0378">Hydrolase</keyword>
<dbReference type="SMART" id="SM00477">
    <property type="entry name" value="NUC"/>
    <property type="match status" value="1"/>
</dbReference>
<dbReference type="Gene3D" id="3.40.570.10">
    <property type="entry name" value="Extracellular Endonuclease, subunit A"/>
    <property type="match status" value="1"/>
</dbReference>
<dbReference type="Proteomes" id="UP001369086">
    <property type="component" value="Unassembled WGS sequence"/>
</dbReference>
<evidence type="ECO:0000256" key="2">
    <source>
        <dbReference type="ARBA" id="ARBA00022525"/>
    </source>
</evidence>
<feature type="domain" description="SMB" evidence="9">
    <location>
        <begin position="76"/>
        <end position="117"/>
    </location>
</feature>
<dbReference type="Gene3D" id="4.10.410.20">
    <property type="match status" value="2"/>
</dbReference>
<dbReference type="InterPro" id="IPR020821">
    <property type="entry name" value="ENPP1-3/EXOG-like_nuc-like"/>
</dbReference>
<evidence type="ECO:0000256" key="3">
    <source>
        <dbReference type="ARBA" id="ARBA00022723"/>
    </source>
</evidence>
<keyword evidence="2" id="KW-0964">Secreted</keyword>
<evidence type="ECO:0000256" key="1">
    <source>
        <dbReference type="ARBA" id="ARBA00004613"/>
    </source>
</evidence>
<feature type="transmembrane region" description="Helical" evidence="8">
    <location>
        <begin position="49"/>
        <end position="71"/>
    </location>
</feature>
<dbReference type="CDD" id="cd16018">
    <property type="entry name" value="Enpp"/>
    <property type="match status" value="1"/>
</dbReference>
<dbReference type="InterPro" id="IPR036024">
    <property type="entry name" value="Somatomedin_B-like_dom_sf"/>
</dbReference>
<evidence type="ECO:0000313" key="10">
    <source>
        <dbReference type="EMBL" id="KAK6489011.1"/>
    </source>
</evidence>
<evidence type="ECO:0000313" key="11">
    <source>
        <dbReference type="Proteomes" id="UP001369086"/>
    </source>
</evidence>
<gene>
    <name evidence="10" type="ORF">HHUSO_G8003</name>
</gene>
<dbReference type="SUPFAM" id="SSF54060">
    <property type="entry name" value="His-Me finger endonucleases"/>
    <property type="match status" value="1"/>
</dbReference>
<keyword evidence="6" id="KW-0325">Glycoprotein</keyword>
<evidence type="ECO:0000259" key="9">
    <source>
        <dbReference type="PROSITE" id="PS50958"/>
    </source>
</evidence>
<evidence type="ECO:0000256" key="5">
    <source>
        <dbReference type="ARBA" id="ARBA00023157"/>
    </source>
</evidence>
<dbReference type="InterPro" id="IPR044925">
    <property type="entry name" value="His-Me_finger_sf"/>
</dbReference>
<dbReference type="Pfam" id="PF01663">
    <property type="entry name" value="Phosphodiest"/>
    <property type="match status" value="1"/>
</dbReference>
<organism evidence="10 11">
    <name type="scientific">Huso huso</name>
    <name type="common">Beluga</name>
    <name type="synonym">Acipenser huso</name>
    <dbReference type="NCBI Taxonomy" id="61971"/>
    <lineage>
        <taxon>Eukaryota</taxon>
        <taxon>Metazoa</taxon>
        <taxon>Chordata</taxon>
        <taxon>Craniata</taxon>
        <taxon>Vertebrata</taxon>
        <taxon>Euteleostomi</taxon>
        <taxon>Actinopterygii</taxon>
        <taxon>Chondrostei</taxon>
        <taxon>Acipenseriformes</taxon>
        <taxon>Acipenseridae</taxon>
        <taxon>Huso</taxon>
    </lineage>
</organism>
<dbReference type="InterPro" id="IPR001212">
    <property type="entry name" value="Somatomedin_B_dom"/>
</dbReference>
<dbReference type="Pfam" id="PF01033">
    <property type="entry name" value="Somatomedin_B"/>
    <property type="match status" value="2"/>
</dbReference>
<dbReference type="CDD" id="cd00091">
    <property type="entry name" value="NUC"/>
    <property type="match status" value="1"/>
</dbReference>
<feature type="domain" description="SMB" evidence="9">
    <location>
        <begin position="118"/>
        <end position="162"/>
    </location>
</feature>
<dbReference type="InterPro" id="IPR001604">
    <property type="entry name" value="Endo_G_ENPP1-like_dom"/>
</dbReference>
<keyword evidence="8" id="KW-0812">Transmembrane</keyword>
<dbReference type="InterPro" id="IPR017850">
    <property type="entry name" value="Alkaline_phosphatase_core_sf"/>
</dbReference>
<comment type="caution">
    <text evidence="10">The sequence shown here is derived from an EMBL/GenBank/DDBJ whole genome shotgun (WGS) entry which is preliminary data.</text>
</comment>
<dbReference type="Gene3D" id="3.40.720.10">
    <property type="entry name" value="Alkaline Phosphatase, subunit A"/>
    <property type="match status" value="1"/>
</dbReference>
<dbReference type="PROSITE" id="PS00524">
    <property type="entry name" value="SMB_1"/>
    <property type="match status" value="2"/>
</dbReference>
<dbReference type="InterPro" id="IPR002591">
    <property type="entry name" value="Phosphodiest/P_Trfase"/>
</dbReference>
<comment type="subcellular location">
    <subcellularLocation>
        <location evidence="1">Secreted</location>
    </subcellularLocation>
</comment>
<keyword evidence="8" id="KW-1133">Transmembrane helix</keyword>
<accession>A0ABR0ZW35</accession>
<dbReference type="InterPro" id="IPR044929">
    <property type="entry name" value="DNA/RNA_non-sp_Endonuclease_sf"/>
</dbReference>
<reference evidence="10 11" key="1">
    <citation type="submission" date="2021-05" db="EMBL/GenBank/DDBJ databases">
        <authorList>
            <person name="Zahm M."/>
            <person name="Klopp C."/>
            <person name="Cabau C."/>
            <person name="Kuhl H."/>
            <person name="Suciu R."/>
            <person name="Ciorpac M."/>
            <person name="Holostenco D."/>
            <person name="Gessner J."/>
            <person name="Wuertz S."/>
            <person name="Hohne C."/>
            <person name="Stock M."/>
            <person name="Gislard M."/>
            <person name="Lluch J."/>
            <person name="Milhes M."/>
            <person name="Lampietro C."/>
            <person name="Lopez Roques C."/>
            <person name="Donnadieu C."/>
            <person name="Du K."/>
            <person name="Schartl M."/>
            <person name="Guiguen Y."/>
        </authorList>
    </citation>
    <scope>NUCLEOTIDE SEQUENCE [LARGE SCALE GENOMIC DNA]</scope>
    <source>
        <strain evidence="10">Hh-F2</strain>
        <tissue evidence="10">Blood</tissue>
    </source>
</reference>
<dbReference type="SMART" id="SM00201">
    <property type="entry name" value="SO"/>
    <property type="match status" value="2"/>
</dbReference>
<proteinExistence type="predicted"/>
<evidence type="ECO:0000256" key="7">
    <source>
        <dbReference type="SAM" id="MobiDB-lite"/>
    </source>
</evidence>